<comment type="caution">
    <text evidence="4">The sequence shown here is derived from an EMBL/GenBank/DDBJ whole genome shotgun (WGS) entry which is preliminary data.</text>
</comment>
<evidence type="ECO:0000313" key="5">
    <source>
        <dbReference type="Proteomes" id="UP000605846"/>
    </source>
</evidence>
<feature type="domain" description="Kinesin motor" evidence="3">
    <location>
        <begin position="72"/>
        <end position="140"/>
    </location>
</feature>
<evidence type="ECO:0000256" key="2">
    <source>
        <dbReference type="SAM" id="MobiDB-lite"/>
    </source>
</evidence>
<protein>
    <recommendedName>
        <fullName evidence="3">Kinesin motor domain-containing protein</fullName>
    </recommendedName>
</protein>
<sequence>MSSQTFEQHYLSPHPTPRPSYSRSRPTPHNSTLLKRTPTTSTSTTTTSTMNRHRNLSSTTSSSNTAQNSAENVKVTVRCRPLTQQERLNRSENAWQIMTEDAKIRLALPSRQNIEYHYDHVFYGSDNALLYDASVKNLVK</sequence>
<comment type="caution">
    <text evidence="1">Lacks conserved residue(s) required for the propagation of feature annotation.</text>
</comment>
<reference evidence="4" key="1">
    <citation type="submission" date="2020-01" db="EMBL/GenBank/DDBJ databases">
        <title>Genome Sequencing of Three Apophysomyces-Like Fungal Strains Confirms a Novel Fungal Genus in the Mucoromycota with divergent Burkholderia-like Endosymbiotic Bacteria.</title>
        <authorList>
            <person name="Stajich J.E."/>
            <person name="Macias A.M."/>
            <person name="Carter-House D."/>
            <person name="Lovett B."/>
            <person name="Kasson L.R."/>
            <person name="Berry K."/>
            <person name="Grigoriev I."/>
            <person name="Chang Y."/>
            <person name="Spatafora J."/>
            <person name="Kasson M.T."/>
        </authorList>
    </citation>
    <scope>NUCLEOTIDE SEQUENCE</scope>
    <source>
        <strain evidence="4">NRRL A-21654</strain>
    </source>
</reference>
<evidence type="ECO:0000259" key="3">
    <source>
        <dbReference type="PROSITE" id="PS50067"/>
    </source>
</evidence>
<dbReference type="AlphaFoldDB" id="A0A8H7ETC7"/>
<comment type="similarity">
    <text evidence="1">Belongs to the TRAFAC class myosin-kinesin ATPase superfamily. Kinesin family.</text>
</comment>
<evidence type="ECO:0000256" key="1">
    <source>
        <dbReference type="PROSITE-ProRule" id="PRU00283"/>
    </source>
</evidence>
<feature type="compositionally biased region" description="Low complexity" evidence="2">
    <location>
        <begin position="57"/>
        <end position="70"/>
    </location>
</feature>
<dbReference type="GO" id="GO:0005524">
    <property type="term" value="F:ATP binding"/>
    <property type="evidence" value="ECO:0007669"/>
    <property type="project" value="InterPro"/>
</dbReference>
<dbReference type="InterPro" id="IPR001752">
    <property type="entry name" value="Kinesin_motor_dom"/>
</dbReference>
<dbReference type="GO" id="GO:0007018">
    <property type="term" value="P:microtubule-based movement"/>
    <property type="evidence" value="ECO:0007669"/>
    <property type="project" value="InterPro"/>
</dbReference>
<accession>A0A8H7ETC7</accession>
<dbReference type="SUPFAM" id="SSF52540">
    <property type="entry name" value="P-loop containing nucleoside triphosphate hydrolases"/>
    <property type="match status" value="1"/>
</dbReference>
<dbReference type="OrthoDB" id="2275497at2759"/>
<dbReference type="InterPro" id="IPR027417">
    <property type="entry name" value="P-loop_NTPase"/>
</dbReference>
<evidence type="ECO:0000313" key="4">
    <source>
        <dbReference type="EMBL" id="KAF7731879.1"/>
    </source>
</evidence>
<proteinExistence type="inferred from homology"/>
<dbReference type="Gene3D" id="3.40.850.10">
    <property type="entry name" value="Kinesin motor domain"/>
    <property type="match status" value="1"/>
</dbReference>
<gene>
    <name evidence="4" type="ORF">EC973_007710</name>
</gene>
<dbReference type="PROSITE" id="PS50067">
    <property type="entry name" value="KINESIN_MOTOR_2"/>
    <property type="match status" value="1"/>
</dbReference>
<dbReference type="Proteomes" id="UP000605846">
    <property type="component" value="Unassembled WGS sequence"/>
</dbReference>
<dbReference type="EMBL" id="JABAYA010000006">
    <property type="protein sequence ID" value="KAF7731879.1"/>
    <property type="molecule type" value="Genomic_DNA"/>
</dbReference>
<dbReference type="InterPro" id="IPR036961">
    <property type="entry name" value="Kinesin_motor_dom_sf"/>
</dbReference>
<keyword evidence="5" id="KW-1185">Reference proteome</keyword>
<organism evidence="4 5">
    <name type="scientific">Apophysomyces ossiformis</name>
    <dbReference type="NCBI Taxonomy" id="679940"/>
    <lineage>
        <taxon>Eukaryota</taxon>
        <taxon>Fungi</taxon>
        <taxon>Fungi incertae sedis</taxon>
        <taxon>Mucoromycota</taxon>
        <taxon>Mucoromycotina</taxon>
        <taxon>Mucoromycetes</taxon>
        <taxon>Mucorales</taxon>
        <taxon>Mucorineae</taxon>
        <taxon>Mucoraceae</taxon>
        <taxon>Apophysomyces</taxon>
    </lineage>
</organism>
<dbReference type="GO" id="GO:0003777">
    <property type="term" value="F:microtubule motor activity"/>
    <property type="evidence" value="ECO:0007669"/>
    <property type="project" value="InterPro"/>
</dbReference>
<feature type="region of interest" description="Disordered" evidence="2">
    <location>
        <begin position="1"/>
        <end position="73"/>
    </location>
</feature>
<dbReference type="GO" id="GO:0008017">
    <property type="term" value="F:microtubule binding"/>
    <property type="evidence" value="ECO:0007669"/>
    <property type="project" value="InterPro"/>
</dbReference>
<name>A0A8H7ETC7_9FUNG</name>
<feature type="compositionally biased region" description="Low complexity" evidence="2">
    <location>
        <begin position="19"/>
        <end position="29"/>
    </location>
</feature>
<feature type="compositionally biased region" description="Low complexity" evidence="2">
    <location>
        <begin position="37"/>
        <end position="49"/>
    </location>
</feature>